<dbReference type="RefSeq" id="WP_069918025.1">
    <property type="nucleotide sequence ID" value="NZ_CM007204.1"/>
</dbReference>
<sequence length="294" mass="31217">MPVVTDTEAIPLTPVYTIVISESGEATVDGCPIDKLPGQDAREAALSDVQERAARRGHPVRVVAKDPDGSWPMIVDYDGAVTVLDSPHPKPEQPAASPPTAGPAAKLPQQQADLRVTPEAAPLPPPTGQPVSPAKTGPAVDWADPLPADFLGMLDAVRAADEQGDLAAAAVAAQDLEDALDDAFGPVHPYTVNVLAVRANLAQRMADWPAALALFMQAAERRHQEDAPREETLRLARGAHFAWKHLVLPGKACDPAAARQHSGELLRVLKFVGSEPVIVESTERWASWLMLAAS</sequence>
<keyword evidence="3" id="KW-1185">Reference proteome</keyword>
<proteinExistence type="predicted"/>
<dbReference type="Proteomes" id="UP000095705">
    <property type="component" value="Plasmid pACMP2"/>
</dbReference>
<geneLocation type="plasmid" evidence="3">
    <name>pacmp2</name>
</geneLocation>
<evidence type="ECO:0008006" key="4">
    <source>
        <dbReference type="Google" id="ProtNLM"/>
    </source>
</evidence>
<name>A0A1E5NXB6_9ACTN</name>
<reference evidence="2 3" key="1">
    <citation type="submission" date="2016-08" db="EMBL/GenBank/DDBJ databases">
        <title>The complete genome of Streptomyces subrutilus 10-1-1.</title>
        <authorList>
            <person name="Chen X."/>
        </authorList>
    </citation>
    <scope>NUCLEOTIDE SEQUENCE [LARGE SCALE GENOMIC DNA]</scope>
    <source>
        <strain evidence="2 3">10-1-1</strain>
        <plasmid evidence="3">pacmp2</plasmid>
    </source>
</reference>
<dbReference type="AlphaFoldDB" id="A0A1E5NXB6"/>
<comment type="caution">
    <text evidence="2">The sequence shown here is derived from an EMBL/GenBank/DDBJ whole genome shotgun (WGS) entry which is preliminary data.</text>
</comment>
<feature type="region of interest" description="Disordered" evidence="1">
    <location>
        <begin position="83"/>
        <end position="109"/>
    </location>
</feature>
<evidence type="ECO:0000313" key="2">
    <source>
        <dbReference type="EMBL" id="OEJ20876.1"/>
    </source>
</evidence>
<organism evidence="2 3">
    <name type="scientific">Streptomyces subrutilus</name>
    <dbReference type="NCBI Taxonomy" id="36818"/>
    <lineage>
        <taxon>Bacteria</taxon>
        <taxon>Bacillati</taxon>
        <taxon>Actinomycetota</taxon>
        <taxon>Actinomycetes</taxon>
        <taxon>Kitasatosporales</taxon>
        <taxon>Streptomycetaceae</taxon>
        <taxon>Streptomyces</taxon>
    </lineage>
</organism>
<gene>
    <name evidence="2" type="ORF">BGK67_35150</name>
</gene>
<dbReference type="EMBL" id="MEHK01000006">
    <property type="protein sequence ID" value="OEJ20876.1"/>
    <property type="molecule type" value="Genomic_DNA"/>
</dbReference>
<keyword evidence="2" id="KW-0614">Plasmid</keyword>
<evidence type="ECO:0000256" key="1">
    <source>
        <dbReference type="SAM" id="MobiDB-lite"/>
    </source>
</evidence>
<evidence type="ECO:0000313" key="3">
    <source>
        <dbReference type="Proteomes" id="UP000095705"/>
    </source>
</evidence>
<protein>
    <recommendedName>
        <fullName evidence="4">Tetratricopeptide repeat protein</fullName>
    </recommendedName>
</protein>
<dbReference type="OrthoDB" id="4232987at2"/>
<accession>A0A1E5NXB6</accession>